<proteinExistence type="predicted"/>
<gene>
    <name evidence="1" type="primary">MAK5_1</name>
    <name evidence="1" type="ORF">DSO57_1006353</name>
</gene>
<sequence length="692" mass="78645">MDRNDQIGKYLTARIVNPSTKHSQKKESKFSIQEPLSYEEMAGQDFIHVDDFSEEEPEPEPLPKSKTKTKTKKPLVLKPEVSKLEEEKEALSLESTHENAPEPVKSKQPKEESEDFDLTCLPVTKKKAKKPKVVAKKTEEVVESFVPLPFLQNWSQFDLASPILQAIQKLNFQTPSQIQLEALPHALRHRDIIGCAETGSGKTLAFGLPLIQRLSMLDLTLPENDCLHGLILTPTRELAIQIADHLKAVSQFLRIKISTTVGGMSIQKQERLFNKTPHIMIATPGRLWELMNQNDAYMNKVREVQYLVLDEADRMVEKGHFKELEFILDLLNRTKVSDDPSEKVFKRRQTLVFSATLDNYLEQSTKHKHSQSKNTSTIDSILERIRFKDPKPMRIDLSSKKLTSENLVERRIDCVNAEKDLFLYFLVTRYPGRTLVFVNSIDTIRRLVPLLVLLGVNAFPLHAQMQQRQRLKNVDRFKSLDSSVLIASDVASRGLDIPGVEHIIHYQLARTPDLYVHRSGRTARAQRQGISIMLCSPDELKSYRATCRALKRTSIPEFPFDSILAAKLAPRIALAKKIDSLQHRLDKESTEKSWFIKNAEAMEIELDDYYKDSDSEEETQGSITKQKRQKVAALKAELKQMMSTDVLPLGVSSYLTQGVHSQFASSLSQGPFRGVAASHAIDDAQKARKNKC</sequence>
<reference evidence="1" key="1">
    <citation type="submission" date="2022-04" db="EMBL/GenBank/DDBJ databases">
        <title>Genome of the entomopathogenic fungus Entomophthora muscae.</title>
        <authorList>
            <person name="Elya C."/>
            <person name="Lovett B.R."/>
            <person name="Lee E."/>
            <person name="Macias A.M."/>
            <person name="Hajek A.E."/>
            <person name="De Bivort B.L."/>
            <person name="Kasson M.T."/>
            <person name="De Fine Licht H.H."/>
            <person name="Stajich J.E."/>
        </authorList>
    </citation>
    <scope>NUCLEOTIDE SEQUENCE</scope>
    <source>
        <strain evidence="1">Berkeley</strain>
    </source>
</reference>
<organism evidence="1 2">
    <name type="scientific">Entomophthora muscae</name>
    <dbReference type="NCBI Taxonomy" id="34485"/>
    <lineage>
        <taxon>Eukaryota</taxon>
        <taxon>Fungi</taxon>
        <taxon>Fungi incertae sedis</taxon>
        <taxon>Zoopagomycota</taxon>
        <taxon>Entomophthoromycotina</taxon>
        <taxon>Entomophthoromycetes</taxon>
        <taxon>Entomophthorales</taxon>
        <taxon>Entomophthoraceae</taxon>
        <taxon>Entomophthora</taxon>
    </lineage>
</organism>
<dbReference type="Proteomes" id="UP001165960">
    <property type="component" value="Unassembled WGS sequence"/>
</dbReference>
<keyword evidence="1" id="KW-0347">Helicase</keyword>
<evidence type="ECO:0000313" key="2">
    <source>
        <dbReference type="Proteomes" id="UP001165960"/>
    </source>
</evidence>
<keyword evidence="1" id="KW-0547">Nucleotide-binding</keyword>
<comment type="caution">
    <text evidence="1">The sequence shown here is derived from an EMBL/GenBank/DDBJ whole genome shotgun (WGS) entry which is preliminary data.</text>
</comment>
<keyword evidence="2" id="KW-1185">Reference proteome</keyword>
<keyword evidence="1" id="KW-0067">ATP-binding</keyword>
<dbReference type="EC" id="3.6.4.13" evidence="1"/>
<protein>
    <submittedName>
        <fullName evidence="1">ATP-dependent RNA helicase</fullName>
        <ecNumber evidence="1">3.6.4.13</ecNumber>
    </submittedName>
</protein>
<keyword evidence="1" id="KW-0378">Hydrolase</keyword>
<evidence type="ECO:0000313" key="1">
    <source>
        <dbReference type="EMBL" id="KAJ9082249.1"/>
    </source>
</evidence>
<name>A0ACC2U5S2_9FUNG</name>
<accession>A0ACC2U5S2</accession>
<dbReference type="EMBL" id="QTSX02001438">
    <property type="protein sequence ID" value="KAJ9082249.1"/>
    <property type="molecule type" value="Genomic_DNA"/>
</dbReference>